<feature type="compositionally biased region" description="Low complexity" evidence="1">
    <location>
        <begin position="432"/>
        <end position="453"/>
    </location>
</feature>
<organism evidence="4 5">
    <name type="scientific">Variovorax guangxiensis</name>
    <dbReference type="NCBI Taxonomy" id="1775474"/>
    <lineage>
        <taxon>Bacteria</taxon>
        <taxon>Pseudomonadati</taxon>
        <taxon>Pseudomonadota</taxon>
        <taxon>Betaproteobacteria</taxon>
        <taxon>Burkholderiales</taxon>
        <taxon>Comamonadaceae</taxon>
        <taxon>Variovorax</taxon>
    </lineage>
</organism>
<feature type="region of interest" description="Disordered" evidence="1">
    <location>
        <begin position="1373"/>
        <end position="1399"/>
    </location>
</feature>
<dbReference type="NCBIfam" id="TIGR02099">
    <property type="entry name" value="YhdP family protein"/>
    <property type="match status" value="1"/>
</dbReference>
<reference evidence="4 5" key="1">
    <citation type="submission" date="2018-12" db="EMBL/GenBank/DDBJ databases">
        <title>The genome sequences of Variovorax guangxiensis DSM 27352.</title>
        <authorList>
            <person name="Gao J."/>
            <person name="Sun J."/>
        </authorList>
    </citation>
    <scope>NUCLEOTIDE SEQUENCE [LARGE SCALE GENOMIC DNA]</scope>
    <source>
        <strain evidence="4 5">DSM 27352</strain>
    </source>
</reference>
<feature type="region of interest" description="Disordered" evidence="1">
    <location>
        <begin position="432"/>
        <end position="463"/>
    </location>
</feature>
<evidence type="ECO:0000313" key="4">
    <source>
        <dbReference type="EMBL" id="RUR66909.1"/>
    </source>
</evidence>
<dbReference type="InterPro" id="IPR025263">
    <property type="entry name" value="YhdP_central"/>
</dbReference>
<dbReference type="OrthoDB" id="8521382at2"/>
<evidence type="ECO:0000259" key="3">
    <source>
        <dbReference type="Pfam" id="PF13116"/>
    </source>
</evidence>
<dbReference type="PANTHER" id="PTHR38690">
    <property type="entry name" value="PROTEASE-RELATED"/>
    <property type="match status" value="1"/>
</dbReference>
<dbReference type="RefSeq" id="WP_126021069.1">
    <property type="nucleotide sequence ID" value="NZ_RXFT01000002.1"/>
</dbReference>
<keyword evidence="2" id="KW-1133">Transmembrane helix</keyword>
<keyword evidence="2" id="KW-0812">Transmembrane</keyword>
<comment type="caution">
    <text evidence="4">The sequence shown here is derived from an EMBL/GenBank/DDBJ whole genome shotgun (WGS) entry which is preliminary data.</text>
</comment>
<dbReference type="EMBL" id="RXFT01000002">
    <property type="protein sequence ID" value="RUR66909.1"/>
    <property type="molecule type" value="Genomic_DNA"/>
</dbReference>
<dbReference type="Pfam" id="PF13116">
    <property type="entry name" value="YhdP"/>
    <property type="match status" value="1"/>
</dbReference>
<evidence type="ECO:0000256" key="1">
    <source>
        <dbReference type="SAM" id="MobiDB-lite"/>
    </source>
</evidence>
<feature type="transmembrane region" description="Helical" evidence="2">
    <location>
        <begin position="21"/>
        <end position="44"/>
    </location>
</feature>
<evidence type="ECO:0000313" key="5">
    <source>
        <dbReference type="Proteomes" id="UP000281118"/>
    </source>
</evidence>
<dbReference type="InterPro" id="IPR011836">
    <property type="entry name" value="YhdP"/>
</dbReference>
<feature type="domain" description="YhdP central" evidence="3">
    <location>
        <begin position="15"/>
        <end position="1362"/>
    </location>
</feature>
<proteinExistence type="predicted"/>
<evidence type="ECO:0000256" key="2">
    <source>
        <dbReference type="SAM" id="Phobius"/>
    </source>
</evidence>
<protein>
    <submittedName>
        <fullName evidence="4">TIGR02099 family protein</fullName>
    </submittedName>
</protein>
<accession>A0A3S0ZM48</accession>
<name>A0A3S0ZM48_9BURK</name>
<dbReference type="Proteomes" id="UP000281118">
    <property type="component" value="Unassembled WGS sequence"/>
</dbReference>
<keyword evidence="2" id="KW-0472">Membrane</keyword>
<feature type="compositionally biased region" description="Basic and acidic residues" evidence="1">
    <location>
        <begin position="1390"/>
        <end position="1399"/>
    </location>
</feature>
<gene>
    <name evidence="4" type="ORF">EJP67_07490</name>
</gene>
<dbReference type="PANTHER" id="PTHR38690:SF1">
    <property type="entry name" value="PROTEASE"/>
    <property type="match status" value="1"/>
</dbReference>
<sequence length="1399" mass="150257">MNDTASSPSRLLKITAVTARWLLGLLIAAWLLLALSVVVLHAWIVPRIGDFRDALEAQASKAIGVPVRIGSITARSEGLFPAFELRDVVLQDSDNREALRLARVVASVSPRSLWRLNFEQLYIERPQLDVRRDSQGKLHVAGLHMATDTTGETRGADWFFAQRELVIEGGTVRWTDEQRQAEPLLLTDVRFVARNSARRHGLRLDATPPAGWGERFTLRGQFRQPLLSIRSGHWQTWDGQIYVDLPYIDVTRLGQYVSLDARIREGNGALRLWADVDDGQVVGGAADLGLDKVDVSLDKGLQPLVLRAVTGRLSGQLTEETLEFATTALQFDTTDGLRWPGGNLWLQHTPARGRTPEHGALRADRLDLAALALIADRLPLGDATHRLLDSYGPRGLVEHVDLNWQGSLGAPTRYQAKGRVSGLRIASQPAAADAATPAATTATTTAATTTTAPHRIHTGTPGLSGATVDFDATHTGGTATLAIAKGTLEFPGVFEEPVIPVDRLSTQLQWKLDSGNGNAQLQMSKLSFANVDAEGEAQASWRTSDPATSSSKSRFPGVLDLQGKLTRADGTRVFRYLPMDIPQHTRDYVREAVTKGVASSVDFRVRGDLHDMPFKDPKQGDFRIVAKVSDVNYAYAPPSITNAAPSRNGTPSRVWPALTGLSGELVFERDSMLVRNARGRLAGTNGVEVTKGEALIPELSHHAQVLRVDVQAKGPLGEVLRAGAPLAGLEPGGVGEIMQAARATGSADYRLHLELPLEAMDNAKVQASVALADNELQVVPQAPSFTQTKGTVNFTETGFSLAGVQARLLGGDIRVEGRGRFSGPNREVALKAQGTATADGLRGAREVDWLARLAKKATGSTPYAATFSVRDGAPEFSLTSSLQGLALQLPPPLVKTAEEQMPLRIEKKVLARETTKHGATVATQDQLSLDLGRVGAIQYVRDLVGNEARVLRGSIGVGLAQGETASLPDKGVFANVNVAKLDMAAWQALLGEATGTSADAPERPDDPSMAYLPTRIAVRAQQLGIAGRTLHNVVLGGTREGSVWRANVDATELSGYAEYRHAQAGRLYARLARLKIAPSEATQVETLLDEQPGNLPALDIVIDDFELLGKRLGRAEIDAVNRGGAGREWLLNKLTFTMPEASFAAKGTWAAVPGAPAGQRRTAMTFRLDVADAGELLTRFGMPGVLRRGRGRMEGDVNWRGSPFSLDYPSLGGQLQVDVEQGQFLKADPGLAKLLGVLSLQALPRRLTLDFRDVFSEGFAFDFIRGDAKISKGIASTNNLQMKGVNAAALMDGSADIVRETQNLRVVVVPEINAGTAALVATAINPAIGLGTFLAQWVLSKPLAAAATQEFHIEGTWTDPKIAKVPRTLQLLPQSIPGAPGLPPASQTADDGKKTENKQ</sequence>